<keyword evidence="1" id="KW-1133">Transmembrane helix</keyword>
<reference evidence="2" key="1">
    <citation type="submission" date="2018-05" db="EMBL/GenBank/DDBJ databases">
        <authorList>
            <person name="Lanie J.A."/>
            <person name="Ng W.-L."/>
            <person name="Kazmierczak K.M."/>
            <person name="Andrzejewski T.M."/>
            <person name="Davidsen T.M."/>
            <person name="Wayne K.J."/>
            <person name="Tettelin H."/>
            <person name="Glass J.I."/>
            <person name="Rusch D."/>
            <person name="Podicherti R."/>
            <person name="Tsui H.-C.T."/>
            <person name="Winkler M.E."/>
        </authorList>
    </citation>
    <scope>NUCLEOTIDE SEQUENCE</scope>
</reference>
<name>A0A383A0G0_9ZZZZ</name>
<evidence type="ECO:0000313" key="2">
    <source>
        <dbReference type="EMBL" id="SVE00408.1"/>
    </source>
</evidence>
<feature type="transmembrane region" description="Helical" evidence="1">
    <location>
        <begin position="7"/>
        <end position="30"/>
    </location>
</feature>
<protein>
    <submittedName>
        <fullName evidence="2">Uncharacterized protein</fullName>
    </submittedName>
</protein>
<keyword evidence="1" id="KW-0472">Membrane</keyword>
<dbReference type="AlphaFoldDB" id="A0A383A0G0"/>
<accession>A0A383A0G0</accession>
<dbReference type="EMBL" id="UINC01187602">
    <property type="protein sequence ID" value="SVE00408.1"/>
    <property type="molecule type" value="Genomic_DNA"/>
</dbReference>
<proteinExistence type="predicted"/>
<evidence type="ECO:0000256" key="1">
    <source>
        <dbReference type="SAM" id="Phobius"/>
    </source>
</evidence>
<gene>
    <name evidence="2" type="ORF">METZ01_LOCUS453262</name>
</gene>
<sequence length="36" mass="3901">MRRTNYFVLMIFAIALIFIGGNISAGIFTIPTGGHS</sequence>
<keyword evidence="1" id="KW-0812">Transmembrane</keyword>
<organism evidence="2">
    <name type="scientific">marine metagenome</name>
    <dbReference type="NCBI Taxonomy" id="408172"/>
    <lineage>
        <taxon>unclassified sequences</taxon>
        <taxon>metagenomes</taxon>
        <taxon>ecological metagenomes</taxon>
    </lineage>
</organism>
<feature type="non-terminal residue" evidence="2">
    <location>
        <position position="36"/>
    </location>
</feature>